<feature type="domain" description="RNase H type-1" evidence="4">
    <location>
        <begin position="15"/>
        <end position="55"/>
    </location>
</feature>
<dbReference type="Pfam" id="PF13456">
    <property type="entry name" value="RVT_3"/>
    <property type="match status" value="1"/>
</dbReference>
<name>A0ABQ8AQ87_BRANA</name>
<evidence type="ECO:0000256" key="1">
    <source>
        <dbReference type="ARBA" id="ARBA00023054"/>
    </source>
</evidence>
<dbReference type="InterPro" id="IPR002156">
    <property type="entry name" value="RNaseH_domain"/>
</dbReference>
<dbReference type="PANTHER" id="PTHR31342:SF18">
    <property type="entry name" value="OS01G0651932 PROTEIN"/>
    <property type="match status" value="1"/>
</dbReference>
<evidence type="ECO:0000256" key="3">
    <source>
        <dbReference type="SAM" id="MobiDB-lite"/>
    </source>
</evidence>
<feature type="compositionally biased region" description="Pro residues" evidence="3">
    <location>
        <begin position="98"/>
        <end position="107"/>
    </location>
</feature>
<feature type="coiled-coil region" evidence="2">
    <location>
        <begin position="152"/>
        <end position="241"/>
    </location>
</feature>
<comment type="caution">
    <text evidence="5">The sequence shown here is derived from an EMBL/GenBank/DDBJ whole genome shotgun (WGS) entry which is preliminary data.</text>
</comment>
<feature type="region of interest" description="Disordered" evidence="3">
    <location>
        <begin position="418"/>
        <end position="443"/>
    </location>
</feature>
<feature type="compositionally biased region" description="Pro residues" evidence="3">
    <location>
        <begin position="347"/>
        <end position="390"/>
    </location>
</feature>
<organism evidence="5 6">
    <name type="scientific">Brassica napus</name>
    <name type="common">Rape</name>
    <dbReference type="NCBI Taxonomy" id="3708"/>
    <lineage>
        <taxon>Eukaryota</taxon>
        <taxon>Viridiplantae</taxon>
        <taxon>Streptophyta</taxon>
        <taxon>Embryophyta</taxon>
        <taxon>Tracheophyta</taxon>
        <taxon>Spermatophyta</taxon>
        <taxon>Magnoliopsida</taxon>
        <taxon>eudicotyledons</taxon>
        <taxon>Gunneridae</taxon>
        <taxon>Pentapetalae</taxon>
        <taxon>rosids</taxon>
        <taxon>malvids</taxon>
        <taxon>Brassicales</taxon>
        <taxon>Brassicaceae</taxon>
        <taxon>Brassiceae</taxon>
        <taxon>Brassica</taxon>
    </lineage>
</organism>
<gene>
    <name evidence="5" type="ORF">HID58_056589</name>
</gene>
<feature type="non-terminal residue" evidence="5">
    <location>
        <position position="1"/>
    </location>
</feature>
<evidence type="ECO:0000313" key="5">
    <source>
        <dbReference type="EMBL" id="KAH0894160.1"/>
    </source>
</evidence>
<keyword evidence="1 2" id="KW-0175">Coiled coil</keyword>
<feature type="region of interest" description="Disordered" evidence="3">
    <location>
        <begin position="272"/>
        <end position="397"/>
    </location>
</feature>
<feature type="region of interest" description="Disordered" evidence="3">
    <location>
        <begin position="84"/>
        <end position="128"/>
    </location>
</feature>
<keyword evidence="6" id="KW-1185">Reference proteome</keyword>
<feature type="compositionally biased region" description="Polar residues" evidence="3">
    <location>
        <begin position="305"/>
        <end position="317"/>
    </location>
</feature>
<feature type="compositionally biased region" description="Low complexity" evidence="3">
    <location>
        <begin position="108"/>
        <end position="122"/>
    </location>
</feature>
<protein>
    <recommendedName>
        <fullName evidence="4">RNase H type-1 domain-containing protein</fullName>
    </recommendedName>
</protein>
<dbReference type="Proteomes" id="UP000824890">
    <property type="component" value="Unassembled WGS sequence"/>
</dbReference>
<evidence type="ECO:0000259" key="4">
    <source>
        <dbReference type="Pfam" id="PF13456"/>
    </source>
</evidence>
<dbReference type="EMBL" id="JAGKQM010000013">
    <property type="protein sequence ID" value="KAH0894160.1"/>
    <property type="molecule type" value="Genomic_DNA"/>
</dbReference>
<evidence type="ECO:0000256" key="2">
    <source>
        <dbReference type="SAM" id="Coils"/>
    </source>
</evidence>
<evidence type="ECO:0000313" key="6">
    <source>
        <dbReference type="Proteomes" id="UP000824890"/>
    </source>
</evidence>
<accession>A0ABQ8AQ87</accession>
<dbReference type="InterPro" id="IPR040265">
    <property type="entry name" value="CHUP1/IPGA1-like"/>
</dbReference>
<proteinExistence type="predicted"/>
<dbReference type="PANTHER" id="PTHR31342">
    <property type="entry name" value="PROTEIN CHUP1, CHLOROPLASTIC"/>
    <property type="match status" value="1"/>
</dbReference>
<reference evidence="5 6" key="1">
    <citation type="submission" date="2021-05" db="EMBL/GenBank/DDBJ databases">
        <title>Genome Assembly of Synthetic Allotetraploid Brassica napus Reveals Homoeologous Exchanges between Subgenomes.</title>
        <authorList>
            <person name="Davis J.T."/>
        </authorList>
    </citation>
    <scope>NUCLEOTIDE SEQUENCE [LARGE SCALE GENOMIC DNA]</scope>
    <source>
        <strain evidence="6">cv. Da-Ae</strain>
        <tissue evidence="5">Seedling</tissue>
    </source>
</reference>
<sequence length="656" mass="73831">SSPFLLRAISSRLHPADIYRIIRDIETLSFNFAYVVFVFIPRAQNSAADSLAKSALYLCNSTPITYIVLPTVEIKVRVTMGFHKSPSTKPKDMATPLPFLPPPPPHLLKPSSGSAGKPSPVSNQKPGFARYFPRASAQVHNASSRSDQNAVISELREREAKLKTEVLELKLLRESVSVIPSLESRIAEKDGEIERSRKETARLTAENERLRREFERSEELRRESERREKEMEAELRKLVSSSDDHALSVSQRFQGLMDASARSSLIRSLKRVESMRNVPDPVPNQDRNKTGSPGDIYRKEEIENHSITNSDELTESTVRSRVPRVPKPPPRRSSSSNGSHDATENIPDPPPQRTCPPPPPPPPPPLFRPPPPPPSVSKAPPPPPPPPPPKSLNIASAKVRRVPEVVEFYHSLMRRDSINSRRDSTGGGGNAAAEARHDRRNRKPRNAAFSDIEDVVPFVKWLDDELSYLVDERAVLKHFEWPEQKADALREAAFCYFDLKKLISEASRFREDPRQPSGSALKKMQALFEKLEHGVYTLSRMKESAATKFKAFQIPVDWMLETGITSQIKLASVKLAMKYMKRVSAELEAIGGGGPEEEELIVQGVRFAFRVHQFAGGFDAETMRAFQELRDKARSCHIQCQSQTHQHKLIFRSTHC</sequence>